<dbReference type="GO" id="GO:0016491">
    <property type="term" value="F:oxidoreductase activity"/>
    <property type="evidence" value="ECO:0007669"/>
    <property type="project" value="InterPro"/>
</dbReference>
<accession>A0A0A6ZAF7</accession>
<keyword evidence="1" id="KW-0812">Transmembrane</keyword>
<dbReference type="CDD" id="cd03507">
    <property type="entry name" value="Delta12-FADS-like"/>
    <property type="match status" value="1"/>
</dbReference>
<name>A0A0A6ZAF7_GLOSP</name>
<keyword evidence="1" id="KW-1133">Transmembrane helix</keyword>
<evidence type="ECO:0000313" key="3">
    <source>
        <dbReference type="EMBL" id="AGC59912.1"/>
    </source>
</evidence>
<dbReference type="InterPro" id="IPR012171">
    <property type="entry name" value="Fatty_acid_desaturase"/>
</dbReference>
<evidence type="ECO:0000256" key="1">
    <source>
        <dbReference type="SAM" id="Phobius"/>
    </source>
</evidence>
<sequence>MASSTVAAPYEFPTLTEIKRSLPAHCFEASVPWSLYYTVRALGIAGSLALGLYYARALAIVQEFALLDAVLCTGYILLQGIVFWGFFTIGHDCGHGAFSRSHLLNFSVGTLIHSIILTPYESWKISHRHHHKNTGNIDKDEIFYPQREADSHPLSRHMVISLGSAWFAYLVAGFPPRKVNHFNPWEPLYLRRMSAVIISLGSLVAFAGLYAYLTYVYGLKTMALYYFAPLFGFATMLVVTTFLHHNDEETPWYADSEWTYVKGNLSSVDRSYGALIDNLSHNIGTHQIHHLFPITPHYKLNEATAAFAQAFPELVRKSASPIIPTFIRIGLMYAKYGVVDKDAKMFTLKEAKAAKTKAN</sequence>
<dbReference type="EMBL" id="JX469418">
    <property type="protein sequence ID" value="AGC59912.1"/>
    <property type="molecule type" value="mRNA"/>
</dbReference>
<organism evidence="3">
    <name type="scientific">Globisporangium splendens</name>
    <name type="common">Leaf rot fungus</name>
    <name type="synonym">Pythium splendens</name>
    <dbReference type="NCBI Taxonomy" id="82926"/>
    <lineage>
        <taxon>Eukaryota</taxon>
        <taxon>Sar</taxon>
        <taxon>Stramenopiles</taxon>
        <taxon>Oomycota</taxon>
        <taxon>Peronosporomycetes</taxon>
        <taxon>Pythiales</taxon>
        <taxon>Pythiaceae</taxon>
        <taxon>Globisporangium</taxon>
    </lineage>
</organism>
<dbReference type="InterPro" id="IPR005804">
    <property type="entry name" value="FA_desaturase_dom"/>
</dbReference>
<feature type="transmembrane region" description="Helical" evidence="1">
    <location>
        <begin position="195"/>
        <end position="217"/>
    </location>
</feature>
<dbReference type="AlphaFoldDB" id="A0A0A6ZAF7"/>
<keyword evidence="1" id="KW-0472">Membrane</keyword>
<dbReference type="PANTHER" id="PTHR32100">
    <property type="entry name" value="OMEGA-6 FATTY ACID DESATURASE, CHLOROPLASTIC"/>
    <property type="match status" value="1"/>
</dbReference>
<dbReference type="GO" id="GO:0006629">
    <property type="term" value="P:lipid metabolic process"/>
    <property type="evidence" value="ECO:0007669"/>
    <property type="project" value="InterPro"/>
</dbReference>
<feature type="transmembrane region" description="Helical" evidence="1">
    <location>
        <begin position="35"/>
        <end position="54"/>
    </location>
</feature>
<dbReference type="Pfam" id="PF00487">
    <property type="entry name" value="FA_desaturase"/>
    <property type="match status" value="1"/>
</dbReference>
<feature type="domain" description="Fatty acid desaturase" evidence="2">
    <location>
        <begin position="75"/>
        <end position="313"/>
    </location>
</feature>
<evidence type="ECO:0000259" key="2">
    <source>
        <dbReference type="Pfam" id="PF00487"/>
    </source>
</evidence>
<feature type="transmembrane region" description="Helical" evidence="1">
    <location>
        <begin position="154"/>
        <end position="174"/>
    </location>
</feature>
<proteinExistence type="evidence at transcript level"/>
<feature type="transmembrane region" description="Helical" evidence="1">
    <location>
        <begin position="66"/>
        <end position="87"/>
    </location>
</feature>
<feature type="transmembrane region" description="Helical" evidence="1">
    <location>
        <begin position="223"/>
        <end position="243"/>
    </location>
</feature>
<protein>
    <submittedName>
        <fullName evidence="3">RBB-5 omega-3 fatty acid desaturase</fullName>
    </submittedName>
</protein>
<reference evidence="3" key="1">
    <citation type="submission" date="2012-08" db="EMBL/GenBank/DDBJ databases">
        <title>Identification of an encosapentaenoic acid-producing fungus Pythium splendens RBB-5.</title>
        <authorList>
            <person name="Zhu Y."/>
            <person name="Hu J."/>
            <person name="Zhang R."/>
            <person name="Zhou P."/>
            <person name="Ren L."/>
            <person name="Yu L."/>
        </authorList>
    </citation>
    <scope>NUCLEOTIDE SEQUENCE</scope>
    <source>
        <strain evidence="3">RBB-5</strain>
    </source>
</reference>